<keyword evidence="3" id="KW-1185">Reference proteome</keyword>
<accession>A0A6I2L058</accession>
<feature type="transmembrane region" description="Helical" evidence="1">
    <location>
        <begin position="55"/>
        <end position="78"/>
    </location>
</feature>
<evidence type="ECO:0008006" key="4">
    <source>
        <dbReference type="Google" id="ProtNLM"/>
    </source>
</evidence>
<comment type="caution">
    <text evidence="2">The sequence shown here is derived from an EMBL/GenBank/DDBJ whole genome shotgun (WGS) entry which is preliminary data.</text>
</comment>
<protein>
    <recommendedName>
        <fullName evidence="4">DUF4405 domain-containing protein</fullName>
    </recommendedName>
</protein>
<reference evidence="2 3" key="1">
    <citation type="submission" date="2019-11" db="EMBL/GenBank/DDBJ databases">
        <title>Novel species isolated from a subtropical stream in China.</title>
        <authorList>
            <person name="Lu H."/>
        </authorList>
    </citation>
    <scope>NUCLEOTIDE SEQUENCE [LARGE SCALE GENOMIC DNA]</scope>
    <source>
        <strain evidence="2 3">FT80W</strain>
    </source>
</reference>
<gene>
    <name evidence="2" type="ORF">GJ699_07970</name>
</gene>
<feature type="transmembrane region" description="Helical" evidence="1">
    <location>
        <begin position="117"/>
        <end position="139"/>
    </location>
</feature>
<feature type="transmembrane region" description="Helical" evidence="1">
    <location>
        <begin position="90"/>
        <end position="111"/>
    </location>
</feature>
<dbReference type="Proteomes" id="UP000433309">
    <property type="component" value="Unassembled WGS sequence"/>
</dbReference>
<name>A0A6I2L058_9BURK</name>
<proteinExistence type="predicted"/>
<dbReference type="AlphaFoldDB" id="A0A6I2L058"/>
<keyword evidence="1" id="KW-1133">Transmembrane helix</keyword>
<evidence type="ECO:0000313" key="2">
    <source>
        <dbReference type="EMBL" id="MRW89916.1"/>
    </source>
</evidence>
<dbReference type="RefSeq" id="WP_154374838.1">
    <property type="nucleotide sequence ID" value="NZ_WKJK01000003.1"/>
</dbReference>
<feature type="transmembrane region" description="Helical" evidence="1">
    <location>
        <begin position="21"/>
        <end position="40"/>
    </location>
</feature>
<sequence length="144" mass="15998">MNHPHSFPPRRIGRMARWHRLTTYTLLALCALSGLAWFVGLDLLDLPPPRLRLCWVLHGITALAATLAIGAAVPQHALMTWRAHRNRTAGAVLGATLALVVLSALCLQYGLEDWHDAGHWVHVAVGIAVGIVFPWHIWWARSRS</sequence>
<evidence type="ECO:0000256" key="1">
    <source>
        <dbReference type="SAM" id="Phobius"/>
    </source>
</evidence>
<keyword evidence="1" id="KW-0812">Transmembrane</keyword>
<evidence type="ECO:0000313" key="3">
    <source>
        <dbReference type="Proteomes" id="UP000433309"/>
    </source>
</evidence>
<organism evidence="2 3">
    <name type="scientific">Duganella guangzhouensis</name>
    <dbReference type="NCBI Taxonomy" id="2666084"/>
    <lineage>
        <taxon>Bacteria</taxon>
        <taxon>Pseudomonadati</taxon>
        <taxon>Pseudomonadota</taxon>
        <taxon>Betaproteobacteria</taxon>
        <taxon>Burkholderiales</taxon>
        <taxon>Oxalobacteraceae</taxon>
        <taxon>Telluria group</taxon>
        <taxon>Duganella</taxon>
    </lineage>
</organism>
<dbReference type="EMBL" id="WKJK01000003">
    <property type="protein sequence ID" value="MRW89916.1"/>
    <property type="molecule type" value="Genomic_DNA"/>
</dbReference>
<keyword evidence="1" id="KW-0472">Membrane</keyword>